<evidence type="ECO:0000256" key="9">
    <source>
        <dbReference type="ARBA" id="ARBA00032931"/>
    </source>
</evidence>
<protein>
    <recommendedName>
        <fullName evidence="4">Phosphoribosylformylglycinamidine cyclo-ligase</fullName>
        <ecNumber evidence="3">6.3.3.1</ecNumber>
    </recommendedName>
    <alternativeName>
        <fullName evidence="9">AIR synthase</fullName>
    </alternativeName>
    <alternativeName>
        <fullName evidence="10">AIRS</fullName>
    </alternativeName>
    <alternativeName>
        <fullName evidence="8">Phosphoribosyl-aminoimidazole synthetase</fullName>
    </alternativeName>
</protein>
<dbReference type="Pfam" id="PF02769">
    <property type="entry name" value="AIRS_C"/>
    <property type="match status" value="1"/>
</dbReference>
<accession>A0A9X3J5U2</accession>
<keyword evidence="7" id="KW-0067">ATP-binding</keyword>
<feature type="domain" description="PurM-like N-terminal" evidence="12">
    <location>
        <begin position="47"/>
        <end position="167"/>
    </location>
</feature>
<sequence length="389" mass="42229">MVTESRYSARGVSASKEDVHEAIKNVDKGVFPKAFCKIVPDILGGDPEWCNIMHADGAGTKSALAYLYWKETGDISVWKGIAQDALIMNVDDLLCVGATDNILVSSTIGRNKNNIPGEVIAAIINGTEELLASLREMGISIYSTGGETADVGDLVRTIIVDSTVTCRMRKSDVVSADNIKAGDVIVGLSSSGQATYETEYNGGMGSNGLTSARHDVFAKYLAEKYPESFDPEVPSDLVYSGAKKLTEAVEGLDIDAGKLVLSPTRTYAPVIKKVLDQFRGKISGMIHCSGGAQTKVLHFVGDVHVIKDNMFPVPPLFKLIQEQSGTDWKEMYKVFNMGHRYEIYCGADVAEEIIEISKSFNIDAQIIGNVEPFDGKKLTIKSEKGEFVY</sequence>
<keyword evidence="5" id="KW-0436">Ligase</keyword>
<dbReference type="GO" id="GO:0004637">
    <property type="term" value="F:phosphoribosylamine-glycine ligase activity"/>
    <property type="evidence" value="ECO:0007669"/>
    <property type="project" value="TreeGrafter"/>
</dbReference>
<evidence type="ECO:0000256" key="7">
    <source>
        <dbReference type="ARBA" id="ARBA00022840"/>
    </source>
</evidence>
<evidence type="ECO:0000313" key="15">
    <source>
        <dbReference type="Proteomes" id="UP001145087"/>
    </source>
</evidence>
<comment type="catalytic activity">
    <reaction evidence="11">
        <text>2-formamido-N(1)-(5-O-phospho-beta-D-ribosyl)acetamidine + ATP = 5-amino-1-(5-phospho-beta-D-ribosyl)imidazole + ADP + phosphate + H(+)</text>
        <dbReference type="Rhea" id="RHEA:23032"/>
        <dbReference type="ChEBI" id="CHEBI:15378"/>
        <dbReference type="ChEBI" id="CHEBI:30616"/>
        <dbReference type="ChEBI" id="CHEBI:43474"/>
        <dbReference type="ChEBI" id="CHEBI:137981"/>
        <dbReference type="ChEBI" id="CHEBI:147287"/>
        <dbReference type="ChEBI" id="CHEBI:456216"/>
        <dbReference type="EC" id="6.3.3.1"/>
    </reaction>
</comment>
<dbReference type="PANTHER" id="PTHR10520:SF12">
    <property type="entry name" value="TRIFUNCTIONAL PURINE BIOSYNTHETIC PROTEIN ADENOSINE-3"/>
    <property type="match status" value="1"/>
</dbReference>
<dbReference type="Gene3D" id="3.30.1330.10">
    <property type="entry name" value="PurM-like, N-terminal domain"/>
    <property type="match status" value="1"/>
</dbReference>
<evidence type="ECO:0000256" key="11">
    <source>
        <dbReference type="ARBA" id="ARBA00049057"/>
    </source>
</evidence>
<dbReference type="Gene3D" id="3.90.650.10">
    <property type="entry name" value="PurM-like C-terminal domain"/>
    <property type="match status" value="1"/>
</dbReference>
<evidence type="ECO:0000256" key="5">
    <source>
        <dbReference type="ARBA" id="ARBA00022598"/>
    </source>
</evidence>
<dbReference type="GO" id="GO:0006189">
    <property type="term" value="P:'de novo' IMP biosynthetic process"/>
    <property type="evidence" value="ECO:0007669"/>
    <property type="project" value="InterPro"/>
</dbReference>
<feature type="domain" description="PurM-like C-terminal" evidence="13">
    <location>
        <begin position="180"/>
        <end position="379"/>
    </location>
</feature>
<dbReference type="InterPro" id="IPR016188">
    <property type="entry name" value="PurM-like_N"/>
</dbReference>
<keyword evidence="15" id="KW-1185">Reference proteome</keyword>
<dbReference type="GO" id="GO:0005524">
    <property type="term" value="F:ATP binding"/>
    <property type="evidence" value="ECO:0007669"/>
    <property type="project" value="UniProtKB-KW"/>
</dbReference>
<comment type="caution">
    <text evidence="14">The sequence shown here is derived from an EMBL/GenBank/DDBJ whole genome shotgun (WGS) entry which is preliminary data.</text>
</comment>
<comment type="similarity">
    <text evidence="2">Belongs to the AIR synthase family.</text>
</comment>
<evidence type="ECO:0000256" key="4">
    <source>
        <dbReference type="ARBA" id="ARBA00020367"/>
    </source>
</evidence>
<evidence type="ECO:0000256" key="3">
    <source>
        <dbReference type="ARBA" id="ARBA00013047"/>
    </source>
</evidence>
<dbReference type="RefSeq" id="WP_343332630.1">
    <property type="nucleotide sequence ID" value="NZ_JAPOHD010000015.1"/>
</dbReference>
<dbReference type="GO" id="GO:0004641">
    <property type="term" value="F:phosphoribosylformylglycinamidine cyclo-ligase activity"/>
    <property type="evidence" value="ECO:0007669"/>
    <property type="project" value="UniProtKB-EC"/>
</dbReference>
<evidence type="ECO:0000256" key="1">
    <source>
        <dbReference type="ARBA" id="ARBA00004686"/>
    </source>
</evidence>
<dbReference type="SUPFAM" id="SSF55326">
    <property type="entry name" value="PurM N-terminal domain-like"/>
    <property type="match status" value="1"/>
</dbReference>
<evidence type="ECO:0000256" key="10">
    <source>
        <dbReference type="ARBA" id="ARBA00033093"/>
    </source>
</evidence>
<dbReference type="GO" id="GO:0005829">
    <property type="term" value="C:cytosol"/>
    <property type="evidence" value="ECO:0007669"/>
    <property type="project" value="TreeGrafter"/>
</dbReference>
<dbReference type="InterPro" id="IPR036921">
    <property type="entry name" value="PurM-like_N_sf"/>
</dbReference>
<evidence type="ECO:0000256" key="6">
    <source>
        <dbReference type="ARBA" id="ARBA00022741"/>
    </source>
</evidence>
<dbReference type="EC" id="6.3.3.1" evidence="3"/>
<dbReference type="GO" id="GO:0046084">
    <property type="term" value="P:adenine biosynthetic process"/>
    <property type="evidence" value="ECO:0007669"/>
    <property type="project" value="TreeGrafter"/>
</dbReference>
<dbReference type="Proteomes" id="UP001145087">
    <property type="component" value="Unassembled WGS sequence"/>
</dbReference>
<evidence type="ECO:0000259" key="13">
    <source>
        <dbReference type="Pfam" id="PF02769"/>
    </source>
</evidence>
<dbReference type="EMBL" id="JAPOHD010000015">
    <property type="protein sequence ID" value="MCY1720297.1"/>
    <property type="molecule type" value="Genomic_DNA"/>
</dbReference>
<reference evidence="14" key="1">
    <citation type="submission" date="2022-11" db="EMBL/GenBank/DDBJ databases">
        <title>Marilongibacter aestuarii gen. nov., sp. nov., isolated from tidal flat sediment.</title>
        <authorList>
            <person name="Jiayan W."/>
        </authorList>
    </citation>
    <scope>NUCLEOTIDE SEQUENCE</scope>
    <source>
        <strain evidence="14">Z1-6</strain>
    </source>
</reference>
<organism evidence="14 15">
    <name type="scientific">Draconibacterium aestuarii</name>
    <dbReference type="NCBI Taxonomy" id="2998507"/>
    <lineage>
        <taxon>Bacteria</taxon>
        <taxon>Pseudomonadati</taxon>
        <taxon>Bacteroidota</taxon>
        <taxon>Bacteroidia</taxon>
        <taxon>Marinilabiliales</taxon>
        <taxon>Prolixibacteraceae</taxon>
        <taxon>Draconibacterium</taxon>
    </lineage>
</organism>
<dbReference type="PANTHER" id="PTHR10520">
    <property type="entry name" value="TRIFUNCTIONAL PURINE BIOSYNTHETIC PROTEIN ADENOSINE-3-RELATED"/>
    <property type="match status" value="1"/>
</dbReference>
<keyword evidence="6" id="KW-0547">Nucleotide-binding</keyword>
<dbReference type="AlphaFoldDB" id="A0A9X3J5U2"/>
<evidence type="ECO:0000313" key="14">
    <source>
        <dbReference type="EMBL" id="MCY1720297.1"/>
    </source>
</evidence>
<evidence type="ECO:0000259" key="12">
    <source>
        <dbReference type="Pfam" id="PF00586"/>
    </source>
</evidence>
<evidence type="ECO:0000256" key="8">
    <source>
        <dbReference type="ARBA" id="ARBA00031908"/>
    </source>
</evidence>
<gene>
    <name evidence="14" type="ORF">OU798_08075</name>
</gene>
<evidence type="ECO:0000256" key="2">
    <source>
        <dbReference type="ARBA" id="ARBA00010280"/>
    </source>
</evidence>
<dbReference type="InterPro" id="IPR004733">
    <property type="entry name" value="PurM_cligase"/>
</dbReference>
<dbReference type="SUPFAM" id="SSF56042">
    <property type="entry name" value="PurM C-terminal domain-like"/>
    <property type="match status" value="1"/>
</dbReference>
<comment type="pathway">
    <text evidence="1">Purine metabolism; IMP biosynthesis via de novo pathway; 5-amino-1-(5-phospho-D-ribosyl)imidazole from N(2)-formyl-N(1)-(5-phospho-D-ribosyl)glycinamide: step 2/2.</text>
</comment>
<dbReference type="Pfam" id="PF00586">
    <property type="entry name" value="AIRS"/>
    <property type="match status" value="1"/>
</dbReference>
<dbReference type="InterPro" id="IPR010918">
    <property type="entry name" value="PurM-like_C_dom"/>
</dbReference>
<name>A0A9X3J5U2_9BACT</name>
<proteinExistence type="inferred from homology"/>
<dbReference type="InterPro" id="IPR036676">
    <property type="entry name" value="PurM-like_C_sf"/>
</dbReference>